<dbReference type="GO" id="GO:0005634">
    <property type="term" value="C:nucleus"/>
    <property type="evidence" value="ECO:0007669"/>
    <property type="project" value="TreeGrafter"/>
</dbReference>
<proteinExistence type="predicted"/>
<comment type="caution">
    <text evidence="3">The sequence shown here is derived from an EMBL/GenBank/DDBJ whole genome shotgun (WGS) entry which is preliminary data.</text>
</comment>
<dbReference type="GO" id="GO:0008237">
    <property type="term" value="F:metallopeptidase activity"/>
    <property type="evidence" value="ECO:0007669"/>
    <property type="project" value="TreeGrafter"/>
</dbReference>
<dbReference type="GO" id="GO:0006281">
    <property type="term" value="P:DNA repair"/>
    <property type="evidence" value="ECO:0007669"/>
    <property type="project" value="TreeGrafter"/>
</dbReference>
<feature type="domain" description="WLM" evidence="2">
    <location>
        <begin position="14"/>
        <end position="226"/>
    </location>
</feature>
<keyword evidence="4" id="KW-1185">Reference proteome</keyword>
<feature type="compositionally biased region" description="Low complexity" evidence="1">
    <location>
        <begin position="280"/>
        <end position="297"/>
    </location>
</feature>
<dbReference type="AlphaFoldDB" id="A0A7J6S2M2"/>
<reference evidence="3 4" key="1">
    <citation type="submission" date="2020-04" db="EMBL/GenBank/DDBJ databases">
        <title>Perkinsus olseni comparative genomics.</title>
        <authorList>
            <person name="Bogema D.R."/>
        </authorList>
    </citation>
    <scope>NUCLEOTIDE SEQUENCE [LARGE SCALE GENOMIC DNA]</scope>
    <source>
        <strain evidence="3 4">ATCC PRA-207</strain>
    </source>
</reference>
<protein>
    <recommendedName>
        <fullName evidence="2">WLM domain-containing protein</fullName>
    </recommendedName>
</protein>
<feature type="compositionally biased region" description="Acidic residues" evidence="1">
    <location>
        <begin position="307"/>
        <end position="316"/>
    </location>
</feature>
<dbReference type="EMBL" id="JABANO010021466">
    <property type="protein sequence ID" value="KAF4726762.1"/>
    <property type="molecule type" value="Genomic_DNA"/>
</dbReference>
<organism evidence="3 4">
    <name type="scientific">Perkinsus olseni</name>
    <name type="common">Perkinsus atlanticus</name>
    <dbReference type="NCBI Taxonomy" id="32597"/>
    <lineage>
        <taxon>Eukaryota</taxon>
        <taxon>Sar</taxon>
        <taxon>Alveolata</taxon>
        <taxon>Perkinsozoa</taxon>
        <taxon>Perkinsea</taxon>
        <taxon>Perkinsida</taxon>
        <taxon>Perkinsidae</taxon>
        <taxon>Perkinsus</taxon>
    </lineage>
</organism>
<dbReference type="PANTHER" id="PTHR46622:SF1">
    <property type="entry name" value="DNA-DEPENDENT METALLOPROTEASE WSS1"/>
    <property type="match status" value="1"/>
</dbReference>
<feature type="compositionally biased region" description="Basic and acidic residues" evidence="1">
    <location>
        <begin position="201"/>
        <end position="236"/>
    </location>
</feature>
<dbReference type="Proteomes" id="UP000553632">
    <property type="component" value="Unassembled WGS sequence"/>
</dbReference>
<sequence>TPRGGDFPMQNVRKPYDDEWHNVWKVSTLGLRDDDKAQRMLNSAAQLVIPTMKKRRWRVAHMMEFVPKNNRLLGLNVNRGLAVKIRLRRNKDPGHFLSYMDVLGTVLHELVHNSYGPHNATFYKCLDSIKAECEVLILGHPLSLDLINRRPHRPAAGATDGTSATAATDTLVEFSPGVGRKQSTRRNARTPRIKRGRGRKLGGDKKAYAELPQRELARMAAERRMRDAQLCDTHDDGPDDSPPISSPSSDSGLDRGKKRKRSEGSTTTAVRKRPEALAESTAMRSSTSAGASSSTAPSERRIIELSDSSDDDDEVEDGGRKCPWCTLPLPSGPWRVCPACQGPNPDQIDPG</sequence>
<dbReference type="InterPro" id="IPR053000">
    <property type="entry name" value="WSS1-like_metalloprotease"/>
</dbReference>
<dbReference type="Pfam" id="PF08325">
    <property type="entry name" value="WLM"/>
    <property type="match status" value="1"/>
</dbReference>
<name>A0A7J6S2M2_PEROL</name>
<gene>
    <name evidence="3" type="ORF">FOZ63_024555</name>
</gene>
<evidence type="ECO:0000313" key="4">
    <source>
        <dbReference type="Proteomes" id="UP000553632"/>
    </source>
</evidence>
<feature type="compositionally biased region" description="Basic residues" evidence="1">
    <location>
        <begin position="182"/>
        <end position="200"/>
    </location>
</feature>
<dbReference type="OMA" id="DSHACTE"/>
<dbReference type="PROSITE" id="PS51397">
    <property type="entry name" value="WLM"/>
    <property type="match status" value="1"/>
</dbReference>
<evidence type="ECO:0000259" key="2">
    <source>
        <dbReference type="PROSITE" id="PS51397"/>
    </source>
</evidence>
<feature type="compositionally biased region" description="Low complexity" evidence="1">
    <location>
        <begin position="155"/>
        <end position="170"/>
    </location>
</feature>
<dbReference type="PANTHER" id="PTHR46622">
    <property type="entry name" value="DNA-DEPENDENT METALLOPROTEASE WSS1"/>
    <property type="match status" value="1"/>
</dbReference>
<feature type="non-terminal residue" evidence="3">
    <location>
        <position position="1"/>
    </location>
</feature>
<evidence type="ECO:0000313" key="3">
    <source>
        <dbReference type="EMBL" id="KAF4726762.1"/>
    </source>
</evidence>
<accession>A0A7J6S2M2</accession>
<feature type="region of interest" description="Disordered" evidence="1">
    <location>
        <begin position="155"/>
        <end position="321"/>
    </location>
</feature>
<evidence type="ECO:0000256" key="1">
    <source>
        <dbReference type="SAM" id="MobiDB-lite"/>
    </source>
</evidence>
<dbReference type="InterPro" id="IPR013536">
    <property type="entry name" value="WLM_dom"/>
</dbReference>